<reference evidence="3 4" key="1">
    <citation type="submission" date="2023-11" db="EMBL/GenBank/DDBJ databases">
        <authorList>
            <person name="Hedman E."/>
            <person name="Englund M."/>
            <person name="Stromberg M."/>
            <person name="Nyberg Akerstrom W."/>
            <person name="Nylinder S."/>
            <person name="Jareborg N."/>
            <person name="Kallberg Y."/>
            <person name="Kronander E."/>
        </authorList>
    </citation>
    <scope>NUCLEOTIDE SEQUENCE [LARGE SCALE GENOMIC DNA]</scope>
</reference>
<protein>
    <submittedName>
        <fullName evidence="3">Uncharacterized protein</fullName>
    </submittedName>
</protein>
<keyword evidence="4" id="KW-1185">Reference proteome</keyword>
<dbReference type="AlphaFoldDB" id="A0AAV1K852"/>
<keyword evidence="1" id="KW-1133">Transmembrane helix</keyword>
<keyword evidence="1" id="KW-0472">Membrane</keyword>
<organism evidence="3 4">
    <name type="scientific">Parnassius mnemosyne</name>
    <name type="common">clouded apollo</name>
    <dbReference type="NCBI Taxonomy" id="213953"/>
    <lineage>
        <taxon>Eukaryota</taxon>
        <taxon>Metazoa</taxon>
        <taxon>Ecdysozoa</taxon>
        <taxon>Arthropoda</taxon>
        <taxon>Hexapoda</taxon>
        <taxon>Insecta</taxon>
        <taxon>Pterygota</taxon>
        <taxon>Neoptera</taxon>
        <taxon>Endopterygota</taxon>
        <taxon>Lepidoptera</taxon>
        <taxon>Glossata</taxon>
        <taxon>Ditrysia</taxon>
        <taxon>Papilionoidea</taxon>
        <taxon>Papilionidae</taxon>
        <taxon>Parnassiinae</taxon>
        <taxon>Parnassini</taxon>
        <taxon>Parnassius</taxon>
        <taxon>Driopa</taxon>
    </lineage>
</organism>
<evidence type="ECO:0000256" key="1">
    <source>
        <dbReference type="SAM" id="Phobius"/>
    </source>
</evidence>
<gene>
    <name evidence="3" type="ORF">PARMNEM_LOCUS604</name>
</gene>
<keyword evidence="2" id="KW-0732">Signal</keyword>
<dbReference type="EMBL" id="CAVLGL010000001">
    <property type="protein sequence ID" value="CAK1578539.1"/>
    <property type="molecule type" value="Genomic_DNA"/>
</dbReference>
<accession>A0AAV1K852</accession>
<keyword evidence="1" id="KW-0812">Transmembrane</keyword>
<feature type="chain" id="PRO_5043662353" evidence="2">
    <location>
        <begin position="16"/>
        <end position="92"/>
    </location>
</feature>
<feature type="transmembrane region" description="Helical" evidence="1">
    <location>
        <begin position="71"/>
        <end position="91"/>
    </location>
</feature>
<dbReference type="Proteomes" id="UP001314205">
    <property type="component" value="Unassembled WGS sequence"/>
</dbReference>
<proteinExistence type="predicted"/>
<feature type="signal peptide" evidence="2">
    <location>
        <begin position="1"/>
        <end position="15"/>
    </location>
</feature>
<evidence type="ECO:0000256" key="2">
    <source>
        <dbReference type="SAM" id="SignalP"/>
    </source>
</evidence>
<comment type="caution">
    <text evidence="3">The sequence shown here is derived from an EMBL/GenBank/DDBJ whole genome shotgun (WGS) entry which is preliminary data.</text>
</comment>
<evidence type="ECO:0000313" key="3">
    <source>
        <dbReference type="EMBL" id="CAK1578539.1"/>
    </source>
</evidence>
<name>A0AAV1K852_9NEOP</name>
<evidence type="ECO:0000313" key="4">
    <source>
        <dbReference type="Proteomes" id="UP001314205"/>
    </source>
</evidence>
<sequence>MIIDIFLSMLLCIRCQLFLNEVKTTKKLSTSVMALHISGPLREKAKRMWEIIEKTPPKFSVYGMWDMDASLLLKIIHLLSTLIITVLQFTLL</sequence>